<sequence>MIQRTTRKSQLRFVLRDCPITKLIESKCQLVQIHQKSKDNTVRKVDVVLIKKRLSENVTNRIIYVYLWKDYNVRELYAKTVSGEIVLPIQKNFPTLNVFASKIHSG</sequence>
<dbReference type="EMBL" id="BPLR01009337">
    <property type="protein sequence ID" value="GIY31178.1"/>
    <property type="molecule type" value="Genomic_DNA"/>
</dbReference>
<evidence type="ECO:0000313" key="2">
    <source>
        <dbReference type="Proteomes" id="UP001054945"/>
    </source>
</evidence>
<keyword evidence="2" id="KW-1185">Reference proteome</keyword>
<reference evidence="1 2" key="1">
    <citation type="submission" date="2021-06" db="EMBL/GenBank/DDBJ databases">
        <title>Caerostris extrusa draft genome.</title>
        <authorList>
            <person name="Kono N."/>
            <person name="Arakawa K."/>
        </authorList>
    </citation>
    <scope>NUCLEOTIDE SEQUENCE [LARGE SCALE GENOMIC DNA]</scope>
</reference>
<dbReference type="AlphaFoldDB" id="A0AAV4S9J3"/>
<gene>
    <name evidence="1" type="ORF">CEXT_187401</name>
</gene>
<protein>
    <submittedName>
        <fullName evidence="1">Uncharacterized protein</fullName>
    </submittedName>
</protein>
<dbReference type="Proteomes" id="UP001054945">
    <property type="component" value="Unassembled WGS sequence"/>
</dbReference>
<evidence type="ECO:0000313" key="1">
    <source>
        <dbReference type="EMBL" id="GIY31178.1"/>
    </source>
</evidence>
<comment type="caution">
    <text evidence="1">The sequence shown here is derived from an EMBL/GenBank/DDBJ whole genome shotgun (WGS) entry which is preliminary data.</text>
</comment>
<proteinExistence type="predicted"/>
<name>A0AAV4S9J3_CAEEX</name>
<accession>A0AAV4S9J3</accession>
<organism evidence="1 2">
    <name type="scientific">Caerostris extrusa</name>
    <name type="common">Bark spider</name>
    <name type="synonym">Caerostris bankana</name>
    <dbReference type="NCBI Taxonomy" id="172846"/>
    <lineage>
        <taxon>Eukaryota</taxon>
        <taxon>Metazoa</taxon>
        <taxon>Ecdysozoa</taxon>
        <taxon>Arthropoda</taxon>
        <taxon>Chelicerata</taxon>
        <taxon>Arachnida</taxon>
        <taxon>Araneae</taxon>
        <taxon>Araneomorphae</taxon>
        <taxon>Entelegynae</taxon>
        <taxon>Araneoidea</taxon>
        <taxon>Araneidae</taxon>
        <taxon>Caerostris</taxon>
    </lineage>
</organism>